<evidence type="ECO:0000256" key="1">
    <source>
        <dbReference type="SAM" id="Phobius"/>
    </source>
</evidence>
<protein>
    <recommendedName>
        <fullName evidence="3">DUF1559 domain-containing protein</fullName>
    </recommendedName>
</protein>
<dbReference type="AlphaFoldDB" id="A0A518D8G8"/>
<dbReference type="PANTHER" id="PTHR30093:SF2">
    <property type="entry name" value="TYPE II SECRETION SYSTEM PROTEIN H"/>
    <property type="match status" value="1"/>
</dbReference>
<feature type="domain" description="DUF1559" evidence="3">
    <location>
        <begin position="361"/>
        <end position="510"/>
    </location>
</feature>
<organism evidence="4 5">
    <name type="scientific">Pirellulimonas nuda</name>
    <dbReference type="NCBI Taxonomy" id="2528009"/>
    <lineage>
        <taxon>Bacteria</taxon>
        <taxon>Pseudomonadati</taxon>
        <taxon>Planctomycetota</taxon>
        <taxon>Planctomycetia</taxon>
        <taxon>Pirellulales</taxon>
        <taxon>Lacipirellulaceae</taxon>
        <taxon>Pirellulimonas</taxon>
    </lineage>
</organism>
<keyword evidence="1" id="KW-0812">Transmembrane</keyword>
<gene>
    <name evidence="4" type="ORF">Pla175_11460</name>
</gene>
<keyword evidence="1" id="KW-1133">Transmembrane helix</keyword>
<name>A0A518D8G8_9BACT</name>
<dbReference type="RefSeq" id="WP_145281988.1">
    <property type="nucleotide sequence ID" value="NZ_CP036291.1"/>
</dbReference>
<dbReference type="PANTHER" id="PTHR30093">
    <property type="entry name" value="GENERAL SECRETION PATHWAY PROTEIN G"/>
    <property type="match status" value="1"/>
</dbReference>
<feature type="signal peptide" evidence="2">
    <location>
        <begin position="1"/>
        <end position="28"/>
    </location>
</feature>
<sequence length="568" mass="60592" precursor="true">MTSLARLLTVRLVTAVAVLLGPMAMARAQESAGGSVTGVETRFVTPMTVAFAQLRPAQVMAAPIAQMLPIEVAEAAGQKFLGIDPKDIRLVTVVVEAPPGPAPPNYGVIFELENPFSPAKFAPELIGHTERAKLGERTYLKSRDPNLPSLYPIDTKTLLVGSEGMVKKLAKGEQAAEGSFVDDLKAHGGADDFFLALDLQALRPFVQMGVGAGGQQVPPQYRKYLQIPMLLRGAEASLNLSSGRVSGLVVRADDASSAEEVEKLVADGIAEARAQAEAPAQMLLASDDPIQQAFGKYSLRMNKQFYDGLSLTADGDTMTLISGNLAAGELGDANASALMQQQLVIVAVIGILIALLLPAVQAAREAARRSQSTNNMKQLMLALHNYHDVHNGFPPAAIFSDDGEPLLSWRVAILPFVEEQALYEQFHLDEPWDSEHNKQLIPLMPQTFLDPSSVLSPEEGRSCYAAVTGEGYLMSGGADGTGMRNITDGTSNTVALVEVSDEAAPVWTQPGDWTPDEDDPLAGLGSRHPQGFIVGFCDGSVHFMSQDIDLDTWLALLTIGGGEVVQVP</sequence>
<keyword evidence="2" id="KW-0732">Signal</keyword>
<dbReference type="Proteomes" id="UP000317429">
    <property type="component" value="Chromosome"/>
</dbReference>
<dbReference type="OrthoDB" id="285651at2"/>
<proteinExistence type="predicted"/>
<dbReference type="InterPro" id="IPR011453">
    <property type="entry name" value="DUF1559"/>
</dbReference>
<dbReference type="NCBIfam" id="TIGR04294">
    <property type="entry name" value="pre_pil_HX9DG"/>
    <property type="match status" value="1"/>
</dbReference>
<keyword evidence="5" id="KW-1185">Reference proteome</keyword>
<dbReference type="SUPFAM" id="SSF54523">
    <property type="entry name" value="Pili subunits"/>
    <property type="match status" value="1"/>
</dbReference>
<dbReference type="InterPro" id="IPR027558">
    <property type="entry name" value="Pre_pil_HX9DG_C"/>
</dbReference>
<keyword evidence="1" id="KW-0472">Membrane</keyword>
<feature type="chain" id="PRO_5021795994" description="DUF1559 domain-containing protein" evidence="2">
    <location>
        <begin position="29"/>
        <end position="568"/>
    </location>
</feature>
<dbReference type="EMBL" id="CP036291">
    <property type="protein sequence ID" value="QDU87779.1"/>
    <property type="molecule type" value="Genomic_DNA"/>
</dbReference>
<evidence type="ECO:0000313" key="5">
    <source>
        <dbReference type="Proteomes" id="UP000317429"/>
    </source>
</evidence>
<evidence type="ECO:0000259" key="3">
    <source>
        <dbReference type="Pfam" id="PF07596"/>
    </source>
</evidence>
<evidence type="ECO:0000256" key="2">
    <source>
        <dbReference type="SAM" id="SignalP"/>
    </source>
</evidence>
<evidence type="ECO:0000313" key="4">
    <source>
        <dbReference type="EMBL" id="QDU87779.1"/>
    </source>
</evidence>
<dbReference type="Pfam" id="PF07596">
    <property type="entry name" value="SBP_bac_10"/>
    <property type="match status" value="1"/>
</dbReference>
<dbReference type="Gene3D" id="3.30.700.10">
    <property type="entry name" value="Glycoprotein, Type 4 Pilin"/>
    <property type="match status" value="1"/>
</dbReference>
<accession>A0A518D8G8</accession>
<dbReference type="InterPro" id="IPR045584">
    <property type="entry name" value="Pilin-like"/>
</dbReference>
<reference evidence="4 5" key="1">
    <citation type="submission" date="2019-02" db="EMBL/GenBank/DDBJ databases">
        <title>Deep-cultivation of Planctomycetes and their phenomic and genomic characterization uncovers novel biology.</title>
        <authorList>
            <person name="Wiegand S."/>
            <person name="Jogler M."/>
            <person name="Boedeker C."/>
            <person name="Pinto D."/>
            <person name="Vollmers J."/>
            <person name="Rivas-Marin E."/>
            <person name="Kohn T."/>
            <person name="Peeters S.H."/>
            <person name="Heuer A."/>
            <person name="Rast P."/>
            <person name="Oberbeckmann S."/>
            <person name="Bunk B."/>
            <person name="Jeske O."/>
            <person name="Meyerdierks A."/>
            <person name="Storesund J.E."/>
            <person name="Kallscheuer N."/>
            <person name="Luecker S."/>
            <person name="Lage O.M."/>
            <person name="Pohl T."/>
            <person name="Merkel B.J."/>
            <person name="Hornburger P."/>
            <person name="Mueller R.-W."/>
            <person name="Bruemmer F."/>
            <person name="Labrenz M."/>
            <person name="Spormann A.M."/>
            <person name="Op den Camp H."/>
            <person name="Overmann J."/>
            <person name="Amann R."/>
            <person name="Jetten M.S.M."/>
            <person name="Mascher T."/>
            <person name="Medema M.H."/>
            <person name="Devos D.P."/>
            <person name="Kaster A.-K."/>
            <person name="Ovreas L."/>
            <person name="Rohde M."/>
            <person name="Galperin M.Y."/>
            <person name="Jogler C."/>
        </authorList>
    </citation>
    <scope>NUCLEOTIDE SEQUENCE [LARGE SCALE GENOMIC DNA]</scope>
    <source>
        <strain evidence="4 5">Pla175</strain>
    </source>
</reference>
<feature type="transmembrane region" description="Helical" evidence="1">
    <location>
        <begin position="343"/>
        <end position="360"/>
    </location>
</feature>
<dbReference type="KEGG" id="pnd:Pla175_11460"/>